<comment type="similarity">
    <text evidence="3">Belongs to the glycosyl hydrolase 3 family.</text>
</comment>
<keyword evidence="5" id="KW-0964">Secreted</keyword>
<gene>
    <name evidence="17" type="ORF">PGLA1383_LOCUS50026</name>
</gene>
<name>A0A813H9N7_POLGL</name>
<evidence type="ECO:0000256" key="5">
    <source>
        <dbReference type="ARBA" id="ARBA00022525"/>
    </source>
</evidence>
<reference evidence="17" key="1">
    <citation type="submission" date="2021-02" db="EMBL/GenBank/DDBJ databases">
        <authorList>
            <person name="Dougan E. K."/>
            <person name="Rhodes N."/>
            <person name="Thang M."/>
            <person name="Chan C."/>
        </authorList>
    </citation>
    <scope>NUCLEOTIDE SEQUENCE</scope>
</reference>
<dbReference type="GO" id="GO:0009251">
    <property type="term" value="P:glucan catabolic process"/>
    <property type="evidence" value="ECO:0007669"/>
    <property type="project" value="TreeGrafter"/>
</dbReference>
<evidence type="ECO:0000256" key="13">
    <source>
        <dbReference type="ARBA" id="ARBA00041808"/>
    </source>
</evidence>
<dbReference type="GO" id="GO:0005576">
    <property type="term" value="C:extracellular region"/>
    <property type="evidence" value="ECO:0007669"/>
    <property type="project" value="UniProtKB-SubCell"/>
</dbReference>
<dbReference type="Pfam" id="PF00933">
    <property type="entry name" value="Glyco_hydro_3"/>
    <property type="match status" value="1"/>
</dbReference>
<organism evidence="17 18">
    <name type="scientific">Polarella glacialis</name>
    <name type="common">Dinoflagellate</name>
    <dbReference type="NCBI Taxonomy" id="89957"/>
    <lineage>
        <taxon>Eukaryota</taxon>
        <taxon>Sar</taxon>
        <taxon>Alveolata</taxon>
        <taxon>Dinophyceae</taxon>
        <taxon>Suessiales</taxon>
        <taxon>Suessiaceae</taxon>
        <taxon>Polarella</taxon>
    </lineage>
</organism>
<dbReference type="InterPro" id="IPR036962">
    <property type="entry name" value="Glyco_hydro_3_N_sf"/>
</dbReference>
<comment type="caution">
    <text evidence="17">The sequence shown here is derived from an EMBL/GenBank/DDBJ whole genome shotgun (WGS) entry which is preliminary data.</text>
</comment>
<evidence type="ECO:0000256" key="4">
    <source>
        <dbReference type="ARBA" id="ARBA00012744"/>
    </source>
</evidence>
<keyword evidence="14" id="KW-0812">Transmembrane</keyword>
<dbReference type="InterPro" id="IPR017853">
    <property type="entry name" value="GH"/>
</dbReference>
<evidence type="ECO:0000259" key="16">
    <source>
        <dbReference type="Pfam" id="PF01915"/>
    </source>
</evidence>
<keyword evidence="18" id="KW-1185">Reference proteome</keyword>
<evidence type="ECO:0000259" key="15">
    <source>
        <dbReference type="Pfam" id="PF00933"/>
    </source>
</evidence>
<evidence type="ECO:0000256" key="11">
    <source>
        <dbReference type="ARBA" id="ARBA00041276"/>
    </source>
</evidence>
<dbReference type="Proteomes" id="UP000654075">
    <property type="component" value="Unassembled WGS sequence"/>
</dbReference>
<keyword evidence="14" id="KW-1133">Transmembrane helix</keyword>
<dbReference type="PANTHER" id="PTHR42715">
    <property type="entry name" value="BETA-GLUCOSIDASE"/>
    <property type="match status" value="1"/>
</dbReference>
<evidence type="ECO:0000256" key="1">
    <source>
        <dbReference type="ARBA" id="ARBA00000448"/>
    </source>
</evidence>
<dbReference type="InterPro" id="IPR002772">
    <property type="entry name" value="Glyco_hydro_3_C"/>
</dbReference>
<comment type="function">
    <text evidence="9">Beta-glucosidases are one of a number of cellulolytic enzymes involved in the degradation of cellulosic biomass. Catalyzes the last step releasing glucose from the inhibitory cellobiose.</text>
</comment>
<dbReference type="InterPro" id="IPR036881">
    <property type="entry name" value="Glyco_hydro_3_C_sf"/>
</dbReference>
<keyword evidence="7" id="KW-0378">Hydrolase</keyword>
<dbReference type="AlphaFoldDB" id="A0A813H9N7"/>
<dbReference type="EC" id="3.2.1.21" evidence="4"/>
<dbReference type="InterPro" id="IPR050288">
    <property type="entry name" value="Cellulose_deg_GH3"/>
</dbReference>
<keyword evidence="14" id="KW-0472">Membrane</keyword>
<feature type="transmembrane region" description="Helical" evidence="14">
    <location>
        <begin position="78"/>
        <end position="96"/>
    </location>
</feature>
<dbReference type="PRINTS" id="PR00133">
    <property type="entry name" value="GLHYDRLASE3"/>
</dbReference>
<dbReference type="InterPro" id="IPR001764">
    <property type="entry name" value="Glyco_hydro_3_N"/>
</dbReference>
<keyword evidence="6" id="KW-0732">Signal</keyword>
<evidence type="ECO:0000256" key="12">
    <source>
        <dbReference type="ARBA" id="ARBA00041601"/>
    </source>
</evidence>
<evidence type="ECO:0000256" key="7">
    <source>
        <dbReference type="ARBA" id="ARBA00022801"/>
    </source>
</evidence>
<dbReference type="PANTHER" id="PTHR42715:SF12">
    <property type="entry name" value="BETA-GLUCOSIDASE G-RELATED"/>
    <property type="match status" value="1"/>
</dbReference>
<feature type="non-terminal residue" evidence="17">
    <location>
        <position position="763"/>
    </location>
</feature>
<evidence type="ECO:0000256" key="6">
    <source>
        <dbReference type="ARBA" id="ARBA00022729"/>
    </source>
</evidence>
<sequence length="763" mass="82356">MGFLISSANLGYLVAGLLLKDLASFPEYLLNWSHVAHIILGLVIGSRMAPVILSSVLLTYMGLVSCTIPQHANLVLSYLWMFFRSVSLCAGILGFCRAAGPKLRAACALVLVAMVVQVSRTLLPLFIAEDVLPRLSTERFSVETPEVRAMYCEDPVMRSRLGLICEPLEPLSWEEAEKRAAATLATISSAERHSLMQGIGWTALPKWLPAPLPAFPRRGYYMGNTPPIPRLGIPALKLHDAGNGFRNMPYPLGKVGTTIMWPCSLAFGATWDDTLIGQVAAAIGREYRGKGSNLILGPSVQVQRVARNGRNFEYMSGEDPYLGARLAAAYVRGVQSEGVIACLKHFGFNEQETRRMDGNSVVDERTAWELYYPPFESGVAAGAGSVMCSYNKVNGTHACANEELLIRDLKLKMGFRGFVMTDWWALHDRPEAAVVRGLDQEMPGAGAETFFYAAALEALEQAGGGEYKGYLGLPKERLYMEPAARILAAAFKMHLMERPSCTPGTDCVEAIESDQRSKANNDLARRVATESVILLQNDGVLPLRAESGLKTVALIGHALAARSWSTAEIGMAGDYYSGGGSGHCYVSDEQLATPLDRIQQRAASLNWKILTSLSHNVTEALAVARQADVSIILAATTAEEGKDRESLNLDDNANELIAAVAKDGRPTVVLAQVPGAVLMPWREDVSAIALMFLGGEHTGSAWASVLFGDVSPSGKLPVVIPISDEATIQPGLEGDVPYSEGLFTSYRAEDAAAKSAFPFGHGL</sequence>
<dbReference type="GO" id="GO:0008422">
    <property type="term" value="F:beta-glucosidase activity"/>
    <property type="evidence" value="ECO:0007669"/>
    <property type="project" value="UniProtKB-EC"/>
</dbReference>
<dbReference type="OMA" id="DMTMAGD"/>
<feature type="transmembrane region" description="Helical" evidence="14">
    <location>
        <begin position="108"/>
        <end position="127"/>
    </location>
</feature>
<evidence type="ECO:0000256" key="9">
    <source>
        <dbReference type="ARBA" id="ARBA00024983"/>
    </source>
</evidence>
<keyword evidence="8" id="KW-0326">Glycosidase</keyword>
<evidence type="ECO:0000313" key="17">
    <source>
        <dbReference type="EMBL" id="CAE8634376.1"/>
    </source>
</evidence>
<proteinExistence type="inferred from homology"/>
<dbReference type="Gene3D" id="3.40.50.1700">
    <property type="entry name" value="Glycoside hydrolase family 3 C-terminal domain"/>
    <property type="match status" value="1"/>
</dbReference>
<dbReference type="OrthoDB" id="416222at2759"/>
<dbReference type="EMBL" id="CAJNNV010030993">
    <property type="protein sequence ID" value="CAE8634376.1"/>
    <property type="molecule type" value="Genomic_DNA"/>
</dbReference>
<feature type="domain" description="Glycoside hydrolase family 3 C-terminal" evidence="16">
    <location>
        <begin position="532"/>
        <end position="746"/>
    </location>
</feature>
<evidence type="ECO:0000256" key="3">
    <source>
        <dbReference type="ARBA" id="ARBA00005336"/>
    </source>
</evidence>
<comment type="subcellular location">
    <subcellularLocation>
        <location evidence="2">Secreted</location>
    </subcellularLocation>
</comment>
<evidence type="ECO:0000313" key="18">
    <source>
        <dbReference type="Proteomes" id="UP000654075"/>
    </source>
</evidence>
<feature type="domain" description="Glycoside hydrolase family 3 N-terminal" evidence="15">
    <location>
        <begin position="230"/>
        <end position="427"/>
    </location>
</feature>
<evidence type="ECO:0000256" key="14">
    <source>
        <dbReference type="SAM" id="Phobius"/>
    </source>
</evidence>
<accession>A0A813H9N7</accession>
<dbReference type="SUPFAM" id="SSF52279">
    <property type="entry name" value="Beta-D-glucan exohydrolase, C-terminal domain"/>
    <property type="match status" value="1"/>
</dbReference>
<comment type="catalytic activity">
    <reaction evidence="1">
        <text>Hydrolysis of terminal, non-reducing beta-D-glucosyl residues with release of beta-D-glucose.</text>
        <dbReference type="EC" id="3.2.1.21"/>
    </reaction>
</comment>
<dbReference type="Pfam" id="PF01915">
    <property type="entry name" value="Glyco_hydro_3_C"/>
    <property type="match status" value="1"/>
</dbReference>
<evidence type="ECO:0000256" key="8">
    <source>
        <dbReference type="ARBA" id="ARBA00023295"/>
    </source>
</evidence>
<protein>
    <recommendedName>
        <fullName evidence="10">Probable beta-glucosidase G</fullName>
        <ecNumber evidence="4">3.2.1.21</ecNumber>
    </recommendedName>
    <alternativeName>
        <fullName evidence="11">Beta-D-glucoside glucohydrolase G</fullName>
    </alternativeName>
    <alternativeName>
        <fullName evidence="12">Cellobiase G</fullName>
    </alternativeName>
    <alternativeName>
        <fullName evidence="13">Gentiobiase G</fullName>
    </alternativeName>
</protein>
<dbReference type="Gene3D" id="3.20.20.300">
    <property type="entry name" value="Glycoside hydrolase, family 3, N-terminal domain"/>
    <property type="match status" value="1"/>
</dbReference>
<dbReference type="SUPFAM" id="SSF51445">
    <property type="entry name" value="(Trans)glycosidases"/>
    <property type="match status" value="1"/>
</dbReference>
<evidence type="ECO:0000256" key="2">
    <source>
        <dbReference type="ARBA" id="ARBA00004613"/>
    </source>
</evidence>
<evidence type="ECO:0000256" key="10">
    <source>
        <dbReference type="ARBA" id="ARBA00039579"/>
    </source>
</evidence>